<proteinExistence type="predicted"/>
<sequence length="200" mass="21788">MSALAPEGHAGKHAVAQNPRMQQGGAKVSDHQGEKQPGQNAMGVSEDRIEGGIGRKYRRRLPTAAHANWPAPGRSHRPADQGDSDHQRIKRPVEEAGQDLLEARDGPREGRRAEAQAVGQADASQQKERQSERLVQVEQRRAPGQGRHHPHADEQHRNQRGRHHPVQKAGKAIEARGGRRCVSTSVHCAAPFPTASVALP</sequence>
<protein>
    <submittedName>
        <fullName evidence="2">Uncharacterized protein</fullName>
    </submittedName>
</protein>
<feature type="compositionally biased region" description="Basic and acidic residues" evidence="1">
    <location>
        <begin position="101"/>
        <end position="114"/>
    </location>
</feature>
<dbReference type="InParanoid" id="B9TKG1"/>
<dbReference type="EMBL" id="EQ985245">
    <property type="protein sequence ID" value="EEF23652.1"/>
    <property type="molecule type" value="Genomic_DNA"/>
</dbReference>
<gene>
    <name evidence="2" type="ORF">RCOM_2004190</name>
</gene>
<evidence type="ECO:0000256" key="1">
    <source>
        <dbReference type="SAM" id="MobiDB-lite"/>
    </source>
</evidence>
<dbReference type="Proteomes" id="UP000008311">
    <property type="component" value="Unassembled WGS sequence"/>
</dbReference>
<evidence type="ECO:0000313" key="3">
    <source>
        <dbReference type="Proteomes" id="UP000008311"/>
    </source>
</evidence>
<evidence type="ECO:0000313" key="2">
    <source>
        <dbReference type="EMBL" id="EEF23652.1"/>
    </source>
</evidence>
<accession>B9TKG1</accession>
<name>B9TKG1_RICCO</name>
<reference evidence="3" key="1">
    <citation type="journal article" date="2010" name="Nat. Biotechnol.">
        <title>Draft genome sequence of the oilseed species Ricinus communis.</title>
        <authorList>
            <person name="Chan A.P."/>
            <person name="Crabtree J."/>
            <person name="Zhao Q."/>
            <person name="Lorenzi H."/>
            <person name="Orvis J."/>
            <person name="Puiu D."/>
            <person name="Melake-Berhan A."/>
            <person name="Jones K.M."/>
            <person name="Redman J."/>
            <person name="Chen G."/>
            <person name="Cahoon E.B."/>
            <person name="Gedil M."/>
            <person name="Stanke M."/>
            <person name="Haas B.J."/>
            <person name="Wortman J.R."/>
            <person name="Fraser-Liggett C.M."/>
            <person name="Ravel J."/>
            <person name="Rabinowicz P.D."/>
        </authorList>
    </citation>
    <scope>NUCLEOTIDE SEQUENCE [LARGE SCALE GENOMIC DNA]</scope>
    <source>
        <strain evidence="3">cv. Hale</strain>
    </source>
</reference>
<dbReference type="AlphaFoldDB" id="B9TKG1"/>
<feature type="region of interest" description="Disordered" evidence="1">
    <location>
        <begin position="1"/>
        <end position="179"/>
    </location>
</feature>
<keyword evidence="3" id="KW-1185">Reference proteome</keyword>
<organism evidence="2 3">
    <name type="scientific">Ricinus communis</name>
    <name type="common">Castor bean</name>
    <dbReference type="NCBI Taxonomy" id="3988"/>
    <lineage>
        <taxon>Eukaryota</taxon>
        <taxon>Viridiplantae</taxon>
        <taxon>Streptophyta</taxon>
        <taxon>Embryophyta</taxon>
        <taxon>Tracheophyta</taxon>
        <taxon>Spermatophyta</taxon>
        <taxon>Magnoliopsida</taxon>
        <taxon>eudicotyledons</taxon>
        <taxon>Gunneridae</taxon>
        <taxon>Pentapetalae</taxon>
        <taxon>rosids</taxon>
        <taxon>fabids</taxon>
        <taxon>Malpighiales</taxon>
        <taxon>Euphorbiaceae</taxon>
        <taxon>Acalyphoideae</taxon>
        <taxon>Acalypheae</taxon>
        <taxon>Ricinus</taxon>
    </lineage>
</organism>
<feature type="compositionally biased region" description="Basic and acidic residues" evidence="1">
    <location>
        <begin position="77"/>
        <end position="94"/>
    </location>
</feature>